<dbReference type="EnsemblMetazoa" id="BGLB009605-RB">
    <property type="protein sequence ID" value="BGLB009605-PB"/>
    <property type="gene ID" value="BGLB009605"/>
</dbReference>
<keyword evidence="6" id="KW-1015">Disulfide bond</keyword>
<dbReference type="KEGG" id="bgt:106071946"/>
<name>A0A2C9JXG8_BIOGL</name>
<evidence type="ECO:0000313" key="8">
    <source>
        <dbReference type="EnsemblMetazoa" id="BGLB009605-PB"/>
    </source>
</evidence>
<evidence type="ECO:0000256" key="6">
    <source>
        <dbReference type="PIRSR" id="PIRSR002419-1"/>
    </source>
</evidence>
<dbReference type="Proteomes" id="UP000076420">
    <property type="component" value="Unassembled WGS sequence"/>
</dbReference>
<dbReference type="Pfam" id="PF00335">
    <property type="entry name" value="Tetraspanin"/>
    <property type="match status" value="1"/>
</dbReference>
<reference evidence="8" key="1">
    <citation type="submission" date="2020-05" db="UniProtKB">
        <authorList>
            <consortium name="EnsemblMetazoa"/>
        </authorList>
    </citation>
    <scope>IDENTIFICATION</scope>
    <source>
        <strain evidence="8">BB02</strain>
    </source>
</reference>
<comment type="similarity">
    <text evidence="2 7">Belongs to the tetraspanin (TM4SF) family.</text>
</comment>
<dbReference type="SUPFAM" id="SSF48652">
    <property type="entry name" value="Tetraspanin"/>
    <property type="match status" value="1"/>
</dbReference>
<dbReference type="AlphaFoldDB" id="A0A2C9JXG8"/>
<evidence type="ECO:0000256" key="1">
    <source>
        <dbReference type="ARBA" id="ARBA00004141"/>
    </source>
</evidence>
<gene>
    <name evidence="8" type="primary">106071946</name>
</gene>
<evidence type="ECO:0000256" key="4">
    <source>
        <dbReference type="ARBA" id="ARBA00022989"/>
    </source>
</evidence>
<evidence type="ECO:0000256" key="3">
    <source>
        <dbReference type="ARBA" id="ARBA00022692"/>
    </source>
</evidence>
<dbReference type="STRING" id="6526.A0A2C9JXG8"/>
<dbReference type="VEuPathDB" id="VectorBase:BGLAX_048858"/>
<keyword evidence="4 7" id="KW-1133">Transmembrane helix</keyword>
<dbReference type="PRINTS" id="PR00259">
    <property type="entry name" value="TMFOUR"/>
</dbReference>
<feature type="transmembrane region" description="Helical" evidence="7">
    <location>
        <begin position="194"/>
        <end position="222"/>
    </location>
</feature>
<evidence type="ECO:0000313" key="9">
    <source>
        <dbReference type="Proteomes" id="UP000076420"/>
    </source>
</evidence>
<feature type="transmembrane region" description="Helical" evidence="7">
    <location>
        <begin position="58"/>
        <end position="80"/>
    </location>
</feature>
<dbReference type="InterPro" id="IPR018503">
    <property type="entry name" value="Tetraspanin_CS"/>
</dbReference>
<sequence>MASCLGLAVQYATDGCPLLITEWLLGCAILGVGIWLRVDENAASYLKDSHINYFHTAAYILISVGFVIMVVGFLGCCGAIRESQCMLASFFICLFVIFAVLLGCGIWAAVAKDQVKETLEKFLEDGVNQYYKDENKRRYMDYIQTDFHCCGYKKGFADYSLTETVVNKPVDSCSPSDVLKPCTTALYNWAESKLIIIAGVAIGIAVVLILGMVFSMVLCCAIRDTVA</sequence>
<dbReference type="Gene3D" id="1.10.1450.10">
    <property type="entry name" value="Tetraspanin"/>
    <property type="match status" value="1"/>
</dbReference>
<dbReference type="GO" id="GO:0005886">
    <property type="term" value="C:plasma membrane"/>
    <property type="evidence" value="ECO:0007669"/>
    <property type="project" value="TreeGrafter"/>
</dbReference>
<dbReference type="PROSITE" id="PS00421">
    <property type="entry name" value="TM4_1"/>
    <property type="match status" value="1"/>
</dbReference>
<dbReference type="VEuPathDB" id="VectorBase:BGLB009605"/>
<dbReference type="PIRSF" id="PIRSF002419">
    <property type="entry name" value="Tetraspanin"/>
    <property type="match status" value="1"/>
</dbReference>
<evidence type="ECO:0000256" key="7">
    <source>
        <dbReference type="RuleBase" id="RU361218"/>
    </source>
</evidence>
<evidence type="ECO:0000256" key="2">
    <source>
        <dbReference type="ARBA" id="ARBA00006840"/>
    </source>
</evidence>
<dbReference type="PANTHER" id="PTHR19282">
    <property type="entry name" value="TETRASPANIN"/>
    <property type="match status" value="1"/>
</dbReference>
<organism evidence="8 9">
    <name type="scientific">Biomphalaria glabrata</name>
    <name type="common">Bloodfluke planorb</name>
    <name type="synonym">Freshwater snail</name>
    <dbReference type="NCBI Taxonomy" id="6526"/>
    <lineage>
        <taxon>Eukaryota</taxon>
        <taxon>Metazoa</taxon>
        <taxon>Spiralia</taxon>
        <taxon>Lophotrochozoa</taxon>
        <taxon>Mollusca</taxon>
        <taxon>Gastropoda</taxon>
        <taxon>Heterobranchia</taxon>
        <taxon>Euthyneura</taxon>
        <taxon>Panpulmonata</taxon>
        <taxon>Hygrophila</taxon>
        <taxon>Lymnaeoidea</taxon>
        <taxon>Planorbidae</taxon>
        <taxon>Biomphalaria</taxon>
    </lineage>
</organism>
<dbReference type="OrthoDB" id="5870230at2759"/>
<proteinExistence type="inferred from homology"/>
<dbReference type="CDD" id="cd03127">
    <property type="entry name" value="tetraspanin_LEL"/>
    <property type="match status" value="1"/>
</dbReference>
<protein>
    <recommendedName>
        <fullName evidence="7">Tetraspanin</fullName>
    </recommendedName>
</protein>
<dbReference type="PANTHER" id="PTHR19282:SF551">
    <property type="entry name" value="RE08073P-RELATED"/>
    <property type="match status" value="1"/>
</dbReference>
<dbReference type="InterPro" id="IPR018499">
    <property type="entry name" value="Tetraspanin/Peripherin"/>
</dbReference>
<feature type="transmembrane region" description="Helical" evidence="7">
    <location>
        <begin position="87"/>
        <end position="110"/>
    </location>
</feature>
<feature type="disulfide bond" evidence="6">
    <location>
        <begin position="150"/>
        <end position="173"/>
    </location>
</feature>
<comment type="subcellular location">
    <subcellularLocation>
        <location evidence="1 7">Membrane</location>
        <topology evidence="1 7">Multi-pass membrane protein</topology>
    </subcellularLocation>
</comment>
<dbReference type="InterPro" id="IPR000301">
    <property type="entry name" value="Tetraspanin_animals"/>
</dbReference>
<dbReference type="InterPro" id="IPR008952">
    <property type="entry name" value="Tetraspanin_EC2_sf"/>
</dbReference>
<keyword evidence="3 7" id="KW-0812">Transmembrane</keyword>
<accession>A0A2C9JXG8</accession>
<keyword evidence="5 7" id="KW-0472">Membrane</keyword>
<evidence type="ECO:0000256" key="5">
    <source>
        <dbReference type="ARBA" id="ARBA00023136"/>
    </source>
</evidence>
<feature type="transmembrane region" description="Helical" evidence="7">
    <location>
        <begin position="20"/>
        <end position="38"/>
    </location>
</feature>